<evidence type="ECO:0000313" key="10">
    <source>
        <dbReference type="Proteomes" id="UP000316167"/>
    </source>
</evidence>
<protein>
    <recommendedName>
        <fullName evidence="3">alpha-L-fucosidase</fullName>
        <ecNumber evidence="3">3.2.1.51</ecNumber>
    </recommendedName>
</protein>
<dbReference type="PRINTS" id="PR00741">
    <property type="entry name" value="GLHYDRLASE29"/>
</dbReference>
<dbReference type="RefSeq" id="WP_144886475.1">
    <property type="nucleotide sequence ID" value="NZ_VLLE01000004.1"/>
</dbReference>
<name>A0A562SJK4_9BACT</name>
<accession>A0A562SJK4</accession>
<dbReference type="FunFam" id="3.20.20.80:FF:000052">
    <property type="entry name" value="Putative alpha-L-fucosidase 1"/>
    <property type="match status" value="1"/>
</dbReference>
<dbReference type="InterPro" id="IPR057739">
    <property type="entry name" value="Glyco_hydro_29_N"/>
</dbReference>
<dbReference type="OrthoDB" id="107551at2"/>
<keyword evidence="5" id="KW-0378">Hydrolase</keyword>
<evidence type="ECO:0000256" key="1">
    <source>
        <dbReference type="ARBA" id="ARBA00004071"/>
    </source>
</evidence>
<feature type="domain" description="Glycoside hydrolase family 29 N-terminal" evidence="8">
    <location>
        <begin position="49"/>
        <end position="327"/>
    </location>
</feature>
<comment type="function">
    <text evidence="1">Alpha-L-fucosidase is responsible for hydrolyzing the alpha-1,6-linked fucose joined to the reducing-end N-acetylglucosamine of the carbohydrate moieties of glycoproteins.</text>
</comment>
<dbReference type="PANTHER" id="PTHR10030">
    <property type="entry name" value="ALPHA-L-FUCOSIDASE"/>
    <property type="match status" value="1"/>
</dbReference>
<dbReference type="InterPro" id="IPR016286">
    <property type="entry name" value="FUC_metazoa-typ"/>
</dbReference>
<dbReference type="PANTHER" id="PTHR10030:SF37">
    <property type="entry name" value="ALPHA-L-FUCOSIDASE-RELATED"/>
    <property type="match status" value="1"/>
</dbReference>
<evidence type="ECO:0000256" key="3">
    <source>
        <dbReference type="ARBA" id="ARBA00012662"/>
    </source>
</evidence>
<evidence type="ECO:0000256" key="5">
    <source>
        <dbReference type="ARBA" id="ARBA00022801"/>
    </source>
</evidence>
<dbReference type="SMART" id="SM00812">
    <property type="entry name" value="Alpha_L_fucos"/>
    <property type="match status" value="1"/>
</dbReference>
<dbReference type="Pfam" id="PF01120">
    <property type="entry name" value="Alpha_L_fucos"/>
    <property type="match status" value="1"/>
</dbReference>
<evidence type="ECO:0000256" key="6">
    <source>
        <dbReference type="ARBA" id="ARBA00023295"/>
    </source>
</evidence>
<dbReference type="EMBL" id="VLLE01000004">
    <property type="protein sequence ID" value="TWI81273.1"/>
    <property type="molecule type" value="Genomic_DNA"/>
</dbReference>
<dbReference type="Gene3D" id="2.60.120.260">
    <property type="entry name" value="Galactose-binding domain-like"/>
    <property type="match status" value="1"/>
</dbReference>
<dbReference type="GO" id="GO:0016139">
    <property type="term" value="P:glycoside catabolic process"/>
    <property type="evidence" value="ECO:0007669"/>
    <property type="project" value="TreeGrafter"/>
</dbReference>
<reference evidence="9 10" key="1">
    <citation type="journal article" date="2015" name="Stand. Genomic Sci.">
        <title>Genomic Encyclopedia of Bacterial and Archaeal Type Strains, Phase III: the genomes of soil and plant-associated and newly described type strains.</title>
        <authorList>
            <person name="Whitman W.B."/>
            <person name="Woyke T."/>
            <person name="Klenk H.P."/>
            <person name="Zhou Y."/>
            <person name="Lilburn T.G."/>
            <person name="Beck B.J."/>
            <person name="De Vos P."/>
            <person name="Vandamme P."/>
            <person name="Eisen J.A."/>
            <person name="Garrity G."/>
            <person name="Hugenholtz P."/>
            <person name="Kyrpides N.C."/>
        </authorList>
    </citation>
    <scope>NUCLEOTIDE SEQUENCE [LARGE SCALE GENOMIC DNA]</scope>
    <source>
        <strain evidence="9 10">CGMCC 1.7271</strain>
    </source>
</reference>
<comment type="caution">
    <text evidence="9">The sequence shown here is derived from an EMBL/GenBank/DDBJ whole genome shotgun (WGS) entry which is preliminary data.</text>
</comment>
<keyword evidence="6" id="KW-0326">Glycosidase</keyword>
<dbReference type="GO" id="GO:0005764">
    <property type="term" value="C:lysosome"/>
    <property type="evidence" value="ECO:0007669"/>
    <property type="project" value="TreeGrafter"/>
</dbReference>
<gene>
    <name evidence="9" type="ORF">IQ13_2289</name>
</gene>
<dbReference type="GO" id="GO:0004560">
    <property type="term" value="F:alpha-L-fucosidase activity"/>
    <property type="evidence" value="ECO:0007669"/>
    <property type="project" value="InterPro"/>
</dbReference>
<dbReference type="Proteomes" id="UP000316167">
    <property type="component" value="Unassembled WGS sequence"/>
</dbReference>
<sequence>MIKIIFSAVVCVGLAASSFGQKATPVPTPQQLKWHNSEYYLFAHFGPNTFTDKEWGHGDEPEDIFNPAELDCRQWCRIAKQAGATGIIITAKHHDGFCLWPSKYSKHTVRESKWKNGRGDVLKELSQACKEFGLNFGVYISPWDRNHPDYGTEKYNDVFVNMMKELFTNYGPITELWWDGANGEGPNGKKQLYDWKRFKETVRKLSPTTVVFSDVGPDVRWVGNEKGIAGITNWNLLNIDGFTPGIGAPPTDTLNSGNKYGTHWIPAECDVSIRPGWFYHAEEDNKVKSAEELFQLYVKSVGRGATLLLNIPPDRRGKFHANDSAALVGFRKLRQQSFKTNLLQNAATYYLHSGILKKTPALSDGKSATTVTMEATEIHSAGVELKENKKINCIVLKEDLRNGQQCAVFKLLLFDKDDKLIKEITGTTIGRKRILTFPAVNINTVELTILEQKGTTKIAEIEAYYINEQDVEQ</sequence>
<dbReference type="InterPro" id="IPR000933">
    <property type="entry name" value="Glyco_hydro_29"/>
</dbReference>
<proteinExistence type="inferred from homology"/>
<dbReference type="EC" id="3.2.1.51" evidence="3"/>
<dbReference type="GO" id="GO:0006004">
    <property type="term" value="P:fucose metabolic process"/>
    <property type="evidence" value="ECO:0007669"/>
    <property type="project" value="InterPro"/>
</dbReference>
<dbReference type="Gene3D" id="3.20.20.80">
    <property type="entry name" value="Glycosidases"/>
    <property type="match status" value="1"/>
</dbReference>
<keyword evidence="4 7" id="KW-0732">Signal</keyword>
<evidence type="ECO:0000256" key="4">
    <source>
        <dbReference type="ARBA" id="ARBA00022729"/>
    </source>
</evidence>
<feature type="chain" id="PRO_5022011935" description="alpha-L-fucosidase" evidence="7">
    <location>
        <begin position="24"/>
        <end position="473"/>
    </location>
</feature>
<dbReference type="SUPFAM" id="SSF51445">
    <property type="entry name" value="(Trans)glycosidases"/>
    <property type="match status" value="1"/>
</dbReference>
<evidence type="ECO:0000313" key="9">
    <source>
        <dbReference type="EMBL" id="TWI81273.1"/>
    </source>
</evidence>
<evidence type="ECO:0000256" key="2">
    <source>
        <dbReference type="ARBA" id="ARBA00007951"/>
    </source>
</evidence>
<feature type="signal peptide" evidence="7">
    <location>
        <begin position="1"/>
        <end position="23"/>
    </location>
</feature>
<dbReference type="InterPro" id="IPR017853">
    <property type="entry name" value="GH"/>
</dbReference>
<keyword evidence="10" id="KW-1185">Reference proteome</keyword>
<dbReference type="AlphaFoldDB" id="A0A562SJK4"/>
<evidence type="ECO:0000256" key="7">
    <source>
        <dbReference type="SAM" id="SignalP"/>
    </source>
</evidence>
<organism evidence="9 10">
    <name type="scientific">Lacibacter cauensis</name>
    <dbReference type="NCBI Taxonomy" id="510947"/>
    <lineage>
        <taxon>Bacteria</taxon>
        <taxon>Pseudomonadati</taxon>
        <taxon>Bacteroidota</taxon>
        <taxon>Chitinophagia</taxon>
        <taxon>Chitinophagales</taxon>
        <taxon>Chitinophagaceae</taxon>
        <taxon>Lacibacter</taxon>
    </lineage>
</organism>
<evidence type="ECO:0000259" key="8">
    <source>
        <dbReference type="Pfam" id="PF01120"/>
    </source>
</evidence>
<comment type="similarity">
    <text evidence="2">Belongs to the glycosyl hydrolase 29 family.</text>
</comment>